<dbReference type="EMBL" id="CM035425">
    <property type="protein sequence ID" value="KAH7331474.1"/>
    <property type="molecule type" value="Genomic_DNA"/>
</dbReference>
<dbReference type="CDD" id="cd02205">
    <property type="entry name" value="CBS_pair_SF"/>
    <property type="match status" value="1"/>
</dbReference>
<keyword evidence="2 3" id="KW-0129">CBS domain</keyword>
<name>A0A8T2SHP4_CERRI</name>
<sequence length="431" mass="47889">MDFSSKKYVKHLSMRVEQLWESVSLLPIPQEEKLNACFDKITVSLFPPMERGEVIEMSSDTSLAEAVHILATNQILSAPVWDVDALEDASWIDKYLGLIEFEGIVHWILHQAEILTTGRVVTGAERVETSDNVASEAHVTGKSGDSTLPPVHSAGEAAVTGSAPLTVGGAFFEELTSSDLYRSTKVKDIAGSFRWAPFIPIQNSDTFLTLLLLLSKYRVKCLPLVESGEGRIDNFITQSSVIHMLSECTDFPWFESLGAKSLSEIGLPCMTTDKLAKVEEDQPVLQAFQLMCQRGIGAVPVVSKGGSHIVGNVSMRDIQFLLVVPEMYKTSRLLTVKEFLEVTRNYLIDIHRNKDEPLLSKAITCTKQQATRDVILKLKKYNIHRLYVVNEEGDVEGVVTMRDLISKFVTEPEGYFGEFFSGWAPASLNSH</sequence>
<keyword evidence="1" id="KW-0677">Repeat</keyword>
<feature type="domain" description="CBS" evidence="4">
    <location>
        <begin position="270"/>
        <end position="330"/>
    </location>
</feature>
<evidence type="ECO:0000313" key="6">
    <source>
        <dbReference type="Proteomes" id="UP000825935"/>
    </source>
</evidence>
<dbReference type="PROSITE" id="PS51371">
    <property type="entry name" value="CBS"/>
    <property type="match status" value="3"/>
</dbReference>
<evidence type="ECO:0000256" key="3">
    <source>
        <dbReference type="PROSITE-ProRule" id="PRU00703"/>
    </source>
</evidence>
<proteinExistence type="predicted"/>
<evidence type="ECO:0000256" key="2">
    <source>
        <dbReference type="ARBA" id="ARBA00023122"/>
    </source>
</evidence>
<reference evidence="5" key="1">
    <citation type="submission" date="2021-08" db="EMBL/GenBank/DDBJ databases">
        <title>WGS assembly of Ceratopteris richardii.</title>
        <authorList>
            <person name="Marchant D.B."/>
            <person name="Chen G."/>
            <person name="Jenkins J."/>
            <person name="Shu S."/>
            <person name="Leebens-Mack J."/>
            <person name="Grimwood J."/>
            <person name="Schmutz J."/>
            <person name="Soltis P."/>
            <person name="Soltis D."/>
            <person name="Chen Z.-H."/>
        </authorList>
    </citation>
    <scope>NUCLEOTIDE SEQUENCE</scope>
    <source>
        <strain evidence="5">Whitten #5841</strain>
        <tissue evidence="5">Leaf</tissue>
    </source>
</reference>
<dbReference type="AlphaFoldDB" id="A0A8T2SHP4"/>
<evidence type="ECO:0000259" key="4">
    <source>
        <dbReference type="PROSITE" id="PS51371"/>
    </source>
</evidence>
<evidence type="ECO:0000313" key="5">
    <source>
        <dbReference type="EMBL" id="KAH7331474.1"/>
    </source>
</evidence>
<comment type="caution">
    <text evidence="5">The sequence shown here is derived from an EMBL/GenBank/DDBJ whole genome shotgun (WGS) entry which is preliminary data.</text>
</comment>
<evidence type="ECO:0000256" key="1">
    <source>
        <dbReference type="ARBA" id="ARBA00022737"/>
    </source>
</evidence>
<dbReference type="Gene3D" id="3.10.580.10">
    <property type="entry name" value="CBS-domain"/>
    <property type="match status" value="2"/>
</dbReference>
<keyword evidence="6" id="KW-1185">Reference proteome</keyword>
<dbReference type="InterPro" id="IPR050511">
    <property type="entry name" value="AMPK_gamma/SDS23_families"/>
</dbReference>
<dbReference type="PANTHER" id="PTHR13780:SF36">
    <property type="entry name" value="CBS DOMAIN-CONTAINING PROTEIN"/>
    <property type="match status" value="1"/>
</dbReference>
<protein>
    <recommendedName>
        <fullName evidence="4">CBS domain-containing protein</fullName>
    </recommendedName>
</protein>
<dbReference type="SUPFAM" id="SSF54631">
    <property type="entry name" value="CBS-domain pair"/>
    <property type="match status" value="2"/>
</dbReference>
<dbReference type="InterPro" id="IPR046342">
    <property type="entry name" value="CBS_dom_sf"/>
</dbReference>
<gene>
    <name evidence="5" type="ORF">KP509_20G035600</name>
</gene>
<dbReference type="PANTHER" id="PTHR13780">
    <property type="entry name" value="AMP-ACTIVATED PROTEIN KINASE, GAMMA REGULATORY SUBUNIT"/>
    <property type="match status" value="1"/>
</dbReference>
<feature type="domain" description="CBS" evidence="4">
    <location>
        <begin position="358"/>
        <end position="416"/>
    </location>
</feature>
<dbReference type="Pfam" id="PF00571">
    <property type="entry name" value="CBS"/>
    <property type="match status" value="2"/>
</dbReference>
<dbReference type="OMA" id="YHDYRTI"/>
<accession>A0A8T2SHP4</accession>
<dbReference type="InterPro" id="IPR000644">
    <property type="entry name" value="CBS_dom"/>
</dbReference>
<dbReference type="SMART" id="SM00116">
    <property type="entry name" value="CBS"/>
    <property type="match status" value="4"/>
</dbReference>
<dbReference type="Proteomes" id="UP000825935">
    <property type="component" value="Chromosome 20"/>
</dbReference>
<feature type="domain" description="CBS" evidence="4">
    <location>
        <begin position="49"/>
        <end position="114"/>
    </location>
</feature>
<dbReference type="OrthoDB" id="449052at2759"/>
<organism evidence="5 6">
    <name type="scientific">Ceratopteris richardii</name>
    <name type="common">Triangle waterfern</name>
    <dbReference type="NCBI Taxonomy" id="49495"/>
    <lineage>
        <taxon>Eukaryota</taxon>
        <taxon>Viridiplantae</taxon>
        <taxon>Streptophyta</taxon>
        <taxon>Embryophyta</taxon>
        <taxon>Tracheophyta</taxon>
        <taxon>Polypodiopsida</taxon>
        <taxon>Polypodiidae</taxon>
        <taxon>Polypodiales</taxon>
        <taxon>Pteridineae</taxon>
        <taxon>Pteridaceae</taxon>
        <taxon>Parkerioideae</taxon>
        <taxon>Ceratopteris</taxon>
    </lineage>
</organism>